<comment type="caution">
    <text evidence="2">The sequence shown here is derived from an EMBL/GenBank/DDBJ whole genome shotgun (WGS) entry which is preliminary data.</text>
</comment>
<dbReference type="Proteomes" id="UP001446205">
    <property type="component" value="Unassembled WGS sequence"/>
</dbReference>
<proteinExistence type="predicted"/>
<keyword evidence="3" id="KW-1185">Reference proteome</keyword>
<gene>
    <name evidence="2" type="ORF">WOB96_04935</name>
</gene>
<sequence>MPASLDEAINAVLLAERKAQEELERCRQEARQRLETARARAQQITHKADARIDRIRACCAQSSALQVEMLLHDNADAGAPQIPDAELEGITVAVERLAATLSSDTAPAESG</sequence>
<dbReference type="Gene3D" id="1.20.5.2950">
    <property type="match status" value="1"/>
</dbReference>
<protein>
    <submittedName>
        <fullName evidence="2">Uncharacterized protein</fullName>
    </submittedName>
</protein>
<name>A0ABU9D6C6_9PROT</name>
<organism evidence="2 3">
    <name type="scientific">Thermithiobacillus plumbiphilus</name>
    <dbReference type="NCBI Taxonomy" id="1729899"/>
    <lineage>
        <taxon>Bacteria</taxon>
        <taxon>Pseudomonadati</taxon>
        <taxon>Pseudomonadota</taxon>
        <taxon>Acidithiobacillia</taxon>
        <taxon>Acidithiobacillales</taxon>
        <taxon>Thermithiobacillaceae</taxon>
        <taxon>Thermithiobacillus</taxon>
    </lineage>
</organism>
<reference evidence="2 3" key="1">
    <citation type="submission" date="2024-04" db="EMBL/GenBank/DDBJ databases">
        <authorList>
            <person name="Abashina T."/>
            <person name="Shaikin A."/>
        </authorList>
    </citation>
    <scope>NUCLEOTIDE SEQUENCE [LARGE SCALE GENOMIC DNA]</scope>
    <source>
        <strain evidence="2 3">AAFK</strain>
    </source>
</reference>
<dbReference type="RefSeq" id="WP_341370170.1">
    <property type="nucleotide sequence ID" value="NZ_JBBPCO010000003.1"/>
</dbReference>
<evidence type="ECO:0000256" key="1">
    <source>
        <dbReference type="SAM" id="Coils"/>
    </source>
</evidence>
<keyword evidence="1" id="KW-0175">Coiled coil</keyword>
<accession>A0ABU9D6C6</accession>
<evidence type="ECO:0000313" key="3">
    <source>
        <dbReference type="Proteomes" id="UP001446205"/>
    </source>
</evidence>
<evidence type="ECO:0000313" key="2">
    <source>
        <dbReference type="EMBL" id="MEK8089104.1"/>
    </source>
</evidence>
<feature type="coiled-coil region" evidence="1">
    <location>
        <begin position="5"/>
        <end position="47"/>
    </location>
</feature>
<dbReference type="EMBL" id="JBBPCO010000003">
    <property type="protein sequence ID" value="MEK8089104.1"/>
    <property type="molecule type" value="Genomic_DNA"/>
</dbReference>